<organism evidence="1 2">
    <name type="scientific">Kineosporia babensis</name>
    <dbReference type="NCBI Taxonomy" id="499548"/>
    <lineage>
        <taxon>Bacteria</taxon>
        <taxon>Bacillati</taxon>
        <taxon>Actinomycetota</taxon>
        <taxon>Actinomycetes</taxon>
        <taxon>Kineosporiales</taxon>
        <taxon>Kineosporiaceae</taxon>
        <taxon>Kineosporia</taxon>
    </lineage>
</organism>
<comment type="caution">
    <text evidence="1">The sequence shown here is derived from an EMBL/GenBank/DDBJ whole genome shotgun (WGS) entry which is preliminary data.</text>
</comment>
<dbReference type="Gene3D" id="1.10.287.1060">
    <property type="entry name" value="ESAT-6-like"/>
    <property type="match status" value="1"/>
</dbReference>
<evidence type="ECO:0000313" key="2">
    <source>
        <dbReference type="Proteomes" id="UP001138997"/>
    </source>
</evidence>
<sequence length="102" mass="11001">MSDMKVVYDDVQTVATKLRQTATDTVPKLSLIQNAVNGLLADGGGLWLMQSSPVLNDKYQAFNTSVTQAVNSIPSWANQFENIVAQLRDMDAQIVDAAKASG</sequence>
<accession>A0A9X1SXI1</accession>
<reference evidence="1" key="1">
    <citation type="submission" date="2021-11" db="EMBL/GenBank/DDBJ databases">
        <title>Streptomyces corallinus and Kineosporia corallina sp. nov., two new coral-derived marine actinobacteria.</title>
        <authorList>
            <person name="Buangrab K."/>
            <person name="Sutthacheep M."/>
            <person name="Yeemin T."/>
            <person name="Harunari E."/>
            <person name="Igarashi Y."/>
            <person name="Sripreechasak P."/>
            <person name="Kanchanasin P."/>
            <person name="Tanasupawat S."/>
            <person name="Phongsopitanun W."/>
        </authorList>
    </citation>
    <scope>NUCLEOTIDE SEQUENCE</scope>
    <source>
        <strain evidence="1">JCM 31032</strain>
    </source>
</reference>
<dbReference type="AlphaFoldDB" id="A0A9X1SXI1"/>
<protein>
    <recommendedName>
        <fullName evidence="3">WXG100 family type VII secretion target</fullName>
    </recommendedName>
</protein>
<gene>
    <name evidence="1" type="ORF">LR394_05070</name>
</gene>
<proteinExistence type="predicted"/>
<evidence type="ECO:0008006" key="3">
    <source>
        <dbReference type="Google" id="ProtNLM"/>
    </source>
</evidence>
<name>A0A9X1SXI1_9ACTN</name>
<keyword evidence="2" id="KW-1185">Reference proteome</keyword>
<dbReference type="Proteomes" id="UP001138997">
    <property type="component" value="Unassembled WGS sequence"/>
</dbReference>
<evidence type="ECO:0000313" key="1">
    <source>
        <dbReference type="EMBL" id="MCD5310258.1"/>
    </source>
</evidence>
<dbReference type="EMBL" id="JAJOMB010000002">
    <property type="protein sequence ID" value="MCD5310258.1"/>
    <property type="molecule type" value="Genomic_DNA"/>
</dbReference>